<dbReference type="NCBIfam" id="TIGR01611">
    <property type="entry name" value="tail_tube"/>
    <property type="match status" value="1"/>
</dbReference>
<gene>
    <name evidence="4" type="primary">gpFI</name>
    <name evidence="4" type="ORF">NPIL_325131</name>
</gene>
<accession>A0A8X6MUK6</accession>
<evidence type="ECO:0000313" key="4">
    <source>
        <dbReference type="EMBL" id="GFS78673.1"/>
    </source>
</evidence>
<comment type="similarity">
    <text evidence="1">Belongs to the myoviridae tail sheath protein family.</text>
</comment>
<dbReference type="Gene3D" id="3.40.50.11780">
    <property type="match status" value="1"/>
</dbReference>
<sequence>MKKPGEYQGIQAFLSSESIVHVAPRILIAPQFTHQLPEAEDGKNPVVAALIPIAEKLRSIIVADGPNTNDEEAIRWRKSVGSSRVYVVDPWVKVFEREEKPASPFVAGLIAKVDSEQGFWQSPSNKEINGIVGTSRAIDFTLGDTSCRANHLNENEVTTIIHQNGYRLWGNRTCSNDPKWAFLPVRRTADLINDSLLRAHLWAVDRNITKTYIDDVIEGVNSYLANLKAQGAIISGRCYATPELNTPANIASGKCNKLGESEVLPKILRNFNVFVDGRGYAGKIDEITLPKLTIKTEEYRAGGMDIPVNIDMGMEKLEADFTFAEYDSELFRLFGLIDGNSVSLTLRGGLQGSGSNDIEGVIINLRGIFKEFDFGSWKPAEKATLKCTVAAHYYKLTIGARELIEIDAENMIRKINGVDQMALLQTILALSKETSQHLAELAKLTKQPAQELAERLIREAVELEEEDIFLSAVADEYDIEGAKKTKSEDVDWDTLLSS</sequence>
<dbReference type="Pfam" id="PF17482">
    <property type="entry name" value="Phage_sheath_1C"/>
    <property type="match status" value="1"/>
</dbReference>
<feature type="domain" description="Tail sheath protein C-terminal" evidence="3">
    <location>
        <begin position="176"/>
        <end position="255"/>
    </location>
</feature>
<dbReference type="EMBL" id="BMAW01097238">
    <property type="protein sequence ID" value="GFS78673.1"/>
    <property type="molecule type" value="Genomic_DNA"/>
</dbReference>
<organism evidence="4 5">
    <name type="scientific">Nephila pilipes</name>
    <name type="common">Giant wood spider</name>
    <name type="synonym">Nephila maculata</name>
    <dbReference type="NCBI Taxonomy" id="299642"/>
    <lineage>
        <taxon>Eukaryota</taxon>
        <taxon>Metazoa</taxon>
        <taxon>Ecdysozoa</taxon>
        <taxon>Arthropoda</taxon>
        <taxon>Chelicerata</taxon>
        <taxon>Arachnida</taxon>
        <taxon>Araneae</taxon>
        <taxon>Araneomorphae</taxon>
        <taxon>Entelegynae</taxon>
        <taxon>Araneoidea</taxon>
        <taxon>Nephilidae</taxon>
        <taxon>Nephila</taxon>
    </lineage>
</organism>
<keyword evidence="5" id="KW-1185">Reference proteome</keyword>
<comment type="caution">
    <text evidence="4">The sequence shown here is derived from an EMBL/GenBank/DDBJ whole genome shotgun (WGS) entry which is preliminary data.</text>
</comment>
<evidence type="ECO:0000259" key="3">
    <source>
        <dbReference type="Pfam" id="PF17482"/>
    </source>
</evidence>
<dbReference type="InterPro" id="IPR006498">
    <property type="entry name" value="Tail_tube"/>
</dbReference>
<dbReference type="PANTHER" id="PTHR35861">
    <property type="match status" value="1"/>
</dbReference>
<dbReference type="Pfam" id="PF04985">
    <property type="entry name" value="Phage_tube"/>
    <property type="match status" value="1"/>
</dbReference>
<dbReference type="AlphaFoldDB" id="A0A8X6MUK6"/>
<name>A0A8X6MUK6_NEPPI</name>
<dbReference type="InterPro" id="IPR052042">
    <property type="entry name" value="Tail_sheath_structural"/>
</dbReference>
<dbReference type="PANTHER" id="PTHR35861:SF1">
    <property type="entry name" value="PHAGE TAIL SHEATH PROTEIN"/>
    <property type="match status" value="1"/>
</dbReference>
<dbReference type="InterPro" id="IPR020287">
    <property type="entry name" value="Tail_sheath_C"/>
</dbReference>
<protein>
    <submittedName>
        <fullName evidence="4">Putative prophage major tail sheath protein</fullName>
    </submittedName>
</protein>
<dbReference type="Proteomes" id="UP000887013">
    <property type="component" value="Unassembled WGS sequence"/>
</dbReference>
<dbReference type="Pfam" id="PF04984">
    <property type="entry name" value="Phage_sheath_1"/>
    <property type="match status" value="1"/>
</dbReference>
<reference evidence="4" key="1">
    <citation type="submission" date="2020-08" db="EMBL/GenBank/DDBJ databases">
        <title>Multicomponent nature underlies the extraordinary mechanical properties of spider dragline silk.</title>
        <authorList>
            <person name="Kono N."/>
            <person name="Nakamura H."/>
            <person name="Mori M."/>
            <person name="Yoshida Y."/>
            <person name="Ohtoshi R."/>
            <person name="Malay A.D."/>
            <person name="Moran D.A.P."/>
            <person name="Tomita M."/>
            <person name="Numata K."/>
            <person name="Arakawa K."/>
        </authorList>
    </citation>
    <scope>NUCLEOTIDE SEQUENCE</scope>
</reference>
<feature type="domain" description="Tail sheath protein subtilisin-like" evidence="2">
    <location>
        <begin position="18"/>
        <end position="174"/>
    </location>
</feature>
<evidence type="ECO:0000259" key="2">
    <source>
        <dbReference type="Pfam" id="PF04984"/>
    </source>
</evidence>
<proteinExistence type="inferred from homology"/>
<dbReference type="InterPro" id="IPR035089">
    <property type="entry name" value="Phage_sheath_subtilisin"/>
</dbReference>
<dbReference type="OrthoDB" id="7295287at2759"/>
<evidence type="ECO:0000256" key="1">
    <source>
        <dbReference type="ARBA" id="ARBA00008005"/>
    </source>
</evidence>
<evidence type="ECO:0000313" key="5">
    <source>
        <dbReference type="Proteomes" id="UP000887013"/>
    </source>
</evidence>